<keyword evidence="3" id="KW-1185">Reference proteome</keyword>
<gene>
    <name evidence="2" type="ORF">GCM10011501_21630</name>
</gene>
<name>A0ABQ3IQX3_9GAMM</name>
<keyword evidence="1" id="KW-0472">Membrane</keyword>
<feature type="transmembrane region" description="Helical" evidence="1">
    <location>
        <begin position="7"/>
        <end position="26"/>
    </location>
</feature>
<evidence type="ECO:0000313" key="3">
    <source>
        <dbReference type="Proteomes" id="UP000626370"/>
    </source>
</evidence>
<keyword evidence="1" id="KW-1133">Transmembrane helix</keyword>
<accession>A0ABQ3IQX3</accession>
<evidence type="ECO:0000256" key="1">
    <source>
        <dbReference type="SAM" id="Phobius"/>
    </source>
</evidence>
<keyword evidence="1" id="KW-0812">Transmembrane</keyword>
<evidence type="ECO:0000313" key="2">
    <source>
        <dbReference type="EMBL" id="GHE91858.1"/>
    </source>
</evidence>
<protein>
    <submittedName>
        <fullName evidence="2">Uncharacterized protein</fullName>
    </submittedName>
</protein>
<dbReference type="Proteomes" id="UP000626370">
    <property type="component" value="Unassembled WGS sequence"/>
</dbReference>
<dbReference type="RefSeq" id="WP_229817229.1">
    <property type="nucleotide sequence ID" value="NZ_BNAH01000008.1"/>
</dbReference>
<comment type="caution">
    <text evidence="2">The sequence shown here is derived from an EMBL/GenBank/DDBJ whole genome shotgun (WGS) entry which is preliminary data.</text>
</comment>
<reference evidence="3" key="1">
    <citation type="journal article" date="2019" name="Int. J. Syst. Evol. Microbiol.">
        <title>The Global Catalogue of Microorganisms (GCM) 10K type strain sequencing project: providing services to taxonomists for standard genome sequencing and annotation.</title>
        <authorList>
            <consortium name="The Broad Institute Genomics Platform"/>
            <consortium name="The Broad Institute Genome Sequencing Center for Infectious Disease"/>
            <person name="Wu L."/>
            <person name="Ma J."/>
        </authorList>
    </citation>
    <scope>NUCLEOTIDE SEQUENCE [LARGE SCALE GENOMIC DNA]</scope>
    <source>
        <strain evidence="3">CGMCC 1.15922</strain>
    </source>
</reference>
<dbReference type="EMBL" id="BNAH01000008">
    <property type="protein sequence ID" value="GHE91858.1"/>
    <property type="molecule type" value="Genomic_DNA"/>
</dbReference>
<proteinExistence type="predicted"/>
<organism evidence="2 3">
    <name type="scientific">Thalassotalea profundi</name>
    <dbReference type="NCBI Taxonomy" id="2036687"/>
    <lineage>
        <taxon>Bacteria</taxon>
        <taxon>Pseudomonadati</taxon>
        <taxon>Pseudomonadota</taxon>
        <taxon>Gammaproteobacteria</taxon>
        <taxon>Alteromonadales</taxon>
        <taxon>Colwelliaceae</taxon>
        <taxon>Thalassotalea</taxon>
    </lineage>
</organism>
<sequence>MNLYRVGLCAMITSFLLVITAVYLLFISDIMMSFPWTMFWHFTILLTGLTFKLSYVMILVSKSKEEK</sequence>
<feature type="transmembrane region" description="Helical" evidence="1">
    <location>
        <begin position="38"/>
        <end position="60"/>
    </location>
</feature>